<dbReference type="Gene3D" id="3.40.50.300">
    <property type="entry name" value="P-loop containing nucleotide triphosphate hydrolases"/>
    <property type="match status" value="1"/>
</dbReference>
<organism evidence="1">
    <name type="scientific">Spongospora subterranea</name>
    <dbReference type="NCBI Taxonomy" id="70186"/>
    <lineage>
        <taxon>Eukaryota</taxon>
        <taxon>Sar</taxon>
        <taxon>Rhizaria</taxon>
        <taxon>Endomyxa</taxon>
        <taxon>Phytomyxea</taxon>
        <taxon>Plasmodiophorida</taxon>
        <taxon>Plasmodiophoridae</taxon>
        <taxon>Spongospora</taxon>
    </lineage>
</organism>
<evidence type="ECO:0000313" key="1">
    <source>
        <dbReference type="EMBL" id="CRZ04391.1"/>
    </source>
</evidence>
<proteinExistence type="predicted"/>
<reference evidence="1" key="1">
    <citation type="submission" date="2015-04" db="EMBL/GenBank/DDBJ databases">
        <title>The genome sequence of the plant pathogenic Rhizarian Plasmodiophora brassicae reveals insights in its biotrophic life cycle and the origin of chitin synthesis.</title>
        <authorList>
            <person name="Schwelm A."/>
            <person name="Fogelqvist J."/>
            <person name="Knaust A."/>
            <person name="Julke S."/>
            <person name="Lilja T."/>
            <person name="Dhandapani V."/>
            <person name="Bonilla-Rosso G."/>
            <person name="Karlsson M."/>
            <person name="Shevchenko A."/>
            <person name="Choi S.R."/>
            <person name="Kim H.G."/>
            <person name="Park J.Y."/>
            <person name="Lim Y.P."/>
            <person name="Ludwig-Muller J."/>
            <person name="Dixelius C."/>
        </authorList>
    </citation>
    <scope>NUCLEOTIDE SEQUENCE</scope>
    <source>
        <tissue evidence="1">Potato root galls</tissue>
    </source>
</reference>
<dbReference type="AlphaFoldDB" id="A0A0H5QS46"/>
<dbReference type="InterPro" id="IPR027417">
    <property type="entry name" value="P-loop_NTPase"/>
</dbReference>
<sequence>MHRQINISERHLASWLLCSSGDDALLQLLHASQTSVQCIILKVDMAPLMYSDSILYENLLYRFAETQKMIENVANHFLSSPLFLLPNDLGAVEKFNVTVRLENLPMFPGSSKPHLFSPGQHFVPFSGFIVACQKPQVLGKSDPELFKKFKTMEIQTLQIVLIRLDLDPKIGWRFSYRNQECLVLVDHELVKQFACGQLVIGTGRLTLGDINDSFKRLSFEETQTLLKRSPSSGLLGTLMIHANTITLLNNLPNEHYRFFRELKSSRYADDCAQISKVNYWRQVLTAINNSEPQDLPNCNTFRSQLAFYWKTTMNLLKEFAHGVVNGRFDKIKLLLLLSLVSEPKPLVENAGISSFKNNATLGYVIDNFFTKRVAGAASLHSAAHTYDSWRNGVEDQSEFDDAISILIVSEDPRISRLVEWASQFYPLRTKLTMFASQKHVLMIPQGSLLIVKGTTLAKRSHFDQLKNSLTRGKMGGSRASIVWCVYPNPSTTTSVRIFETIVSQNLFQSITLSSKSAMATKSEDDAAEADDILDCQQGKQCPDSASAKFFRENLVNLLIMSRSLQVRFSKASRSIIKVFFSICRIEFQYSMKYLSTLIRCASAHARLQLRTTVKVVDCLVGIMLMEETRAATQTTSETMLHFTTDYPYRLHIDMGYDGETESSRFLSFYAHVLSIIQKRDPTFNISIEDDE</sequence>
<accession>A0A0H5QS46</accession>
<protein>
    <recommendedName>
        <fullName evidence="2">MCM AAA-lid domain-containing protein</fullName>
    </recommendedName>
</protein>
<name>A0A0H5QS46_9EUKA</name>
<evidence type="ECO:0008006" key="2">
    <source>
        <dbReference type="Google" id="ProtNLM"/>
    </source>
</evidence>
<dbReference type="EMBL" id="HACM01003949">
    <property type="protein sequence ID" value="CRZ04391.1"/>
    <property type="molecule type" value="Transcribed_RNA"/>
</dbReference>